<dbReference type="Proteomes" id="UP000236075">
    <property type="component" value="Unassembled WGS sequence"/>
</dbReference>
<evidence type="ECO:0000313" key="3">
    <source>
        <dbReference type="Proteomes" id="UP000235914"/>
    </source>
</evidence>
<dbReference type="Proteomes" id="UP000235914">
    <property type="component" value="Unassembled WGS sequence"/>
</dbReference>
<dbReference type="AlphaFoldDB" id="A0A2N8I2G3"/>
<proteinExistence type="predicted"/>
<dbReference type="EMBL" id="PJLB01000004">
    <property type="protein sequence ID" value="PND05070.1"/>
    <property type="molecule type" value="Genomic_DNA"/>
</dbReference>
<reference evidence="3 4" key="1">
    <citation type="journal article" date="2017" name="BMC Genomics">
        <title>Genome sequencing of 39 Akkermansia muciniphila isolates reveals its population structure, genomic and functional diverisity, and global distribution in mammalian gut microbiotas.</title>
        <authorList>
            <person name="Guo X."/>
            <person name="Li S."/>
            <person name="Zhang J."/>
            <person name="Wu F."/>
            <person name="Li X."/>
            <person name="Wu D."/>
            <person name="Zhang M."/>
            <person name="Ou Z."/>
            <person name="Jie Z."/>
            <person name="Yan Q."/>
            <person name="Li P."/>
            <person name="Yi J."/>
            <person name="Peng Y."/>
        </authorList>
    </citation>
    <scope>NUCLEOTIDE SEQUENCE [LARGE SCALE GENOMIC DNA]</scope>
    <source>
        <strain evidence="2 4">GP28</strain>
        <strain evidence="1 3">GP43</strain>
    </source>
</reference>
<evidence type="ECO:0000313" key="1">
    <source>
        <dbReference type="EMBL" id="PNC57668.1"/>
    </source>
</evidence>
<accession>A0A2N8I2G3</accession>
<comment type="caution">
    <text evidence="2">The sequence shown here is derived from an EMBL/GenBank/DDBJ whole genome shotgun (WGS) entry which is preliminary data.</text>
</comment>
<protein>
    <recommendedName>
        <fullName evidence="5">PBCV-specific basic adaptor domain-containing protein</fullName>
    </recommendedName>
</protein>
<evidence type="ECO:0000313" key="2">
    <source>
        <dbReference type="EMBL" id="PND05070.1"/>
    </source>
</evidence>
<sequence length="82" mass="9421">MKHSLFIQAVLLPVLFCLPQCSRKPLLPEYTPLCSGMVPGEHTAHRALRARENRTYRVGPKGGVYYINSHNKKVYIKSRRVQ</sequence>
<dbReference type="EMBL" id="PJKN01000001">
    <property type="protein sequence ID" value="PNC57668.1"/>
    <property type="molecule type" value="Genomic_DNA"/>
</dbReference>
<evidence type="ECO:0008006" key="5">
    <source>
        <dbReference type="Google" id="ProtNLM"/>
    </source>
</evidence>
<gene>
    <name evidence="2" type="ORF">CXT95_01205</name>
    <name evidence="1" type="ORF">CXU09_00940</name>
</gene>
<organism evidence="2 4">
    <name type="scientific">Akkermansia muciniphila</name>
    <dbReference type="NCBI Taxonomy" id="239935"/>
    <lineage>
        <taxon>Bacteria</taxon>
        <taxon>Pseudomonadati</taxon>
        <taxon>Verrucomicrobiota</taxon>
        <taxon>Verrucomicrobiia</taxon>
        <taxon>Verrucomicrobiales</taxon>
        <taxon>Akkermansiaceae</taxon>
        <taxon>Akkermansia</taxon>
    </lineage>
</organism>
<evidence type="ECO:0000313" key="4">
    <source>
        <dbReference type="Proteomes" id="UP000236075"/>
    </source>
</evidence>
<name>A0A2N8I2G3_9BACT</name>